<evidence type="ECO:0000259" key="2">
    <source>
        <dbReference type="Pfam" id="PF02470"/>
    </source>
</evidence>
<dbReference type="AlphaFoldDB" id="A0A840NGS5"/>
<sequence length="410" mass="42739">MVDLTRGGVSRTSLALRGIGGVVVVLGAAVFAVLGGGEAFESDPTVSAEVPAAAGPVRVNSAVRYRGVVVGELAEVDEGTAGSRLTLRMDRSTLDSIPAGVRLRILPKTLFGDQYVELAGSAAGGRLEPGAEIAADTDAATVRIYHAYTRMFALLQSLRPAELQVALGTMADVLRGRGAELGETVDVLHDLSGRFDPAETVGELGEVAGLTEQLATAAPDLLATLDDAVVLSRAVVEERENLADLLGAGTELTERSQRFLDENAARAIEVVHVARPASEVLGGGADRIPETLRNLREFTSNASRTFVDDRFRIRAPVTLEDPHPYTPADCPRYPGLDGPHCSDATTYGGAVGSVGTDREKGELERMFADPVRAPAADESAAAPSAGSAPDADLLGLLFGPVVRGTQVVAP</sequence>
<comment type="caution">
    <text evidence="4">The sequence shown here is derived from an EMBL/GenBank/DDBJ whole genome shotgun (WGS) entry which is preliminary data.</text>
</comment>
<gene>
    <name evidence="4" type="ORF">BJ969_002373</name>
</gene>
<dbReference type="PANTHER" id="PTHR33371">
    <property type="entry name" value="INTERMEMBRANE PHOSPHOLIPID TRANSPORT SYSTEM BINDING PROTEIN MLAD-RELATED"/>
    <property type="match status" value="1"/>
</dbReference>
<feature type="domain" description="Mce/MlaD" evidence="2">
    <location>
        <begin position="44"/>
        <end position="119"/>
    </location>
</feature>
<dbReference type="GO" id="GO:0051701">
    <property type="term" value="P:biological process involved in interaction with host"/>
    <property type="evidence" value="ECO:0007669"/>
    <property type="project" value="TreeGrafter"/>
</dbReference>
<reference evidence="4 5" key="1">
    <citation type="submission" date="2020-08" db="EMBL/GenBank/DDBJ databases">
        <title>Sequencing the genomes of 1000 actinobacteria strains.</title>
        <authorList>
            <person name="Klenk H.-P."/>
        </authorList>
    </citation>
    <scope>NUCLEOTIDE SEQUENCE [LARGE SCALE GENOMIC DNA]</scope>
    <source>
        <strain evidence="4 5">DSM 45582</strain>
    </source>
</reference>
<dbReference type="InterPro" id="IPR052336">
    <property type="entry name" value="MlaD_Phospholipid_Transporter"/>
</dbReference>
<dbReference type="Pfam" id="PF11887">
    <property type="entry name" value="Mce4_CUP1"/>
    <property type="match status" value="1"/>
</dbReference>
<name>A0A840NGS5_9PSEU</name>
<evidence type="ECO:0000313" key="5">
    <source>
        <dbReference type="Proteomes" id="UP000580474"/>
    </source>
</evidence>
<evidence type="ECO:0000313" key="4">
    <source>
        <dbReference type="EMBL" id="MBB5069285.1"/>
    </source>
</evidence>
<dbReference type="GO" id="GO:0005576">
    <property type="term" value="C:extracellular region"/>
    <property type="evidence" value="ECO:0007669"/>
    <property type="project" value="TreeGrafter"/>
</dbReference>
<dbReference type="Proteomes" id="UP000580474">
    <property type="component" value="Unassembled WGS sequence"/>
</dbReference>
<dbReference type="Pfam" id="PF02470">
    <property type="entry name" value="MlaD"/>
    <property type="match status" value="1"/>
</dbReference>
<dbReference type="InterPro" id="IPR024516">
    <property type="entry name" value="Mce_C"/>
</dbReference>
<keyword evidence="5" id="KW-1185">Reference proteome</keyword>
<keyword evidence="1" id="KW-0812">Transmembrane</keyword>
<keyword evidence="1" id="KW-1133">Transmembrane helix</keyword>
<feature type="transmembrane region" description="Helical" evidence="1">
    <location>
        <begin position="14"/>
        <end position="34"/>
    </location>
</feature>
<dbReference type="RefSeq" id="WP_184478986.1">
    <property type="nucleotide sequence ID" value="NZ_JACHIV010000001.1"/>
</dbReference>
<proteinExistence type="predicted"/>
<dbReference type="InterPro" id="IPR003399">
    <property type="entry name" value="Mce/MlaD"/>
</dbReference>
<keyword evidence="1" id="KW-0472">Membrane</keyword>
<accession>A0A840NGS5</accession>
<organism evidence="4 5">
    <name type="scientific">Saccharopolyspora gloriosae</name>
    <dbReference type="NCBI Taxonomy" id="455344"/>
    <lineage>
        <taxon>Bacteria</taxon>
        <taxon>Bacillati</taxon>
        <taxon>Actinomycetota</taxon>
        <taxon>Actinomycetes</taxon>
        <taxon>Pseudonocardiales</taxon>
        <taxon>Pseudonocardiaceae</taxon>
        <taxon>Saccharopolyspora</taxon>
    </lineage>
</organism>
<protein>
    <submittedName>
        <fullName evidence="4">Virulence factor Mce-like protein</fullName>
    </submittedName>
</protein>
<dbReference type="PANTHER" id="PTHR33371:SF19">
    <property type="entry name" value="MCE-FAMILY PROTEIN MCE4A"/>
    <property type="match status" value="1"/>
</dbReference>
<dbReference type="EMBL" id="JACHIV010000001">
    <property type="protein sequence ID" value="MBB5069285.1"/>
    <property type="molecule type" value="Genomic_DNA"/>
</dbReference>
<evidence type="ECO:0000256" key="1">
    <source>
        <dbReference type="SAM" id="Phobius"/>
    </source>
</evidence>
<feature type="domain" description="Mammalian cell entry C-terminal" evidence="3">
    <location>
        <begin position="125"/>
        <end position="339"/>
    </location>
</feature>
<evidence type="ECO:0000259" key="3">
    <source>
        <dbReference type="Pfam" id="PF11887"/>
    </source>
</evidence>